<protein>
    <recommendedName>
        <fullName evidence="10">Methylenetetrahydrofolate--tRNA-(uracil-5-)-methyltransferase TrmFO</fullName>
        <ecNumber evidence="10">2.1.1.74</ecNumber>
    </recommendedName>
    <alternativeName>
        <fullName evidence="10">Folate-dependent tRNA (uracil-5-)-methyltransferase</fullName>
    </alternativeName>
    <alternativeName>
        <fullName evidence="10">Folate-dependent tRNA(M-5-U54)-methyltransferase</fullName>
    </alternativeName>
</protein>
<evidence type="ECO:0000256" key="2">
    <source>
        <dbReference type="ARBA" id="ARBA00022490"/>
    </source>
</evidence>
<sequence>MKKVSVIGAGLAGCEAAWQLARRGIEVDLYEMKPKKYTPAHHYEGFAELICSNSLKAARFDSAAGLLKAEMTRLHSLVIESARQCAIPAGGALAVDRTLFSDYITSHITGHELIHVIHREVTELPPGMVIVAAGPLMSDGLASAIQGLVKEEHLSFFDAAAPIVSADTVNMQIAFAASRYSNGEGDDYINCPMNKAEYEQFYDALIHAEQAPLKEIDQRDFKVYEGCMPVEVMAKRGPDTLRYGPLKPVGLTDPRTGHRPWAVVQLRKENAASTMYNLVGFQTNLKWGEQKRVFSMIPGLEQAEFLRYGVMHRNTFLNSPKLLDCHFRLKEQPNIFFAGQITGVEGYTESAASGIMAGLNAGRILEGKEPVTLPVESMIGALSHYISDETVVNFQPMGANMGVLPPLPERIRDKKLRYQTIAERGMKAFETALEGYGE</sequence>
<evidence type="ECO:0000256" key="10">
    <source>
        <dbReference type="HAMAP-Rule" id="MF_01037"/>
    </source>
</evidence>
<evidence type="ECO:0000313" key="13">
    <source>
        <dbReference type="Proteomes" id="UP000632659"/>
    </source>
</evidence>
<dbReference type="AlphaFoldDB" id="A0A8J6TWR3"/>
<dbReference type="RefSeq" id="WP_187536227.1">
    <property type="nucleotide sequence ID" value="NZ_JACRTL010000001.1"/>
</dbReference>
<keyword evidence="2 10" id="KW-0963">Cytoplasm</keyword>
<keyword evidence="7 10" id="KW-0274">FAD</keyword>
<name>A0A8J6TWR3_9FIRM</name>
<dbReference type="HAMAP" id="MF_01037">
    <property type="entry name" value="TrmFO"/>
    <property type="match status" value="1"/>
</dbReference>
<organism evidence="12 13">
    <name type="scientific">Massiliimalia timonensis</name>
    <dbReference type="NCBI Taxonomy" id="1987501"/>
    <lineage>
        <taxon>Bacteria</taxon>
        <taxon>Bacillati</taxon>
        <taxon>Bacillota</taxon>
        <taxon>Clostridia</taxon>
        <taxon>Eubacteriales</taxon>
        <taxon>Oscillospiraceae</taxon>
        <taxon>Massiliimalia</taxon>
    </lineage>
</organism>
<dbReference type="SUPFAM" id="SSF51905">
    <property type="entry name" value="FAD/NAD(P)-binding domain"/>
    <property type="match status" value="1"/>
</dbReference>
<dbReference type="NCBIfam" id="TIGR00137">
    <property type="entry name" value="gid_trmFO"/>
    <property type="match status" value="1"/>
</dbReference>
<dbReference type="EC" id="2.1.1.74" evidence="10"/>
<dbReference type="PANTHER" id="PTHR11806">
    <property type="entry name" value="GLUCOSE INHIBITED DIVISION PROTEIN A"/>
    <property type="match status" value="1"/>
</dbReference>
<dbReference type="PANTHER" id="PTHR11806:SF2">
    <property type="entry name" value="METHYLENETETRAHYDROFOLATE--TRNA-(URACIL-5-)-METHYLTRANSFERASE TRMFO"/>
    <property type="match status" value="1"/>
</dbReference>
<evidence type="ECO:0000313" key="12">
    <source>
        <dbReference type="EMBL" id="MBC8610105.1"/>
    </source>
</evidence>
<dbReference type="InterPro" id="IPR040131">
    <property type="entry name" value="MnmG_N"/>
</dbReference>
<gene>
    <name evidence="10 12" type="primary">trmFO</name>
    <name evidence="12" type="ORF">H8702_03070</name>
</gene>
<dbReference type="PROSITE" id="PS01281">
    <property type="entry name" value="GIDA_2"/>
    <property type="match status" value="1"/>
</dbReference>
<feature type="binding site" evidence="10">
    <location>
        <begin position="8"/>
        <end position="13"/>
    </location>
    <ligand>
        <name>FAD</name>
        <dbReference type="ChEBI" id="CHEBI:57692"/>
    </ligand>
</feature>
<keyword evidence="6 10" id="KW-0819">tRNA processing</keyword>
<comment type="function">
    <text evidence="10">Catalyzes the folate-dependent formation of 5-methyl-uridine at position 54 (M-5-U54) in all tRNAs.</text>
</comment>
<comment type="caution">
    <text evidence="12">The sequence shown here is derived from an EMBL/GenBank/DDBJ whole genome shotgun (WGS) entry which is preliminary data.</text>
</comment>
<dbReference type="InterPro" id="IPR036188">
    <property type="entry name" value="FAD/NAD-bd_sf"/>
</dbReference>
<keyword evidence="5 10" id="KW-0808">Transferase</keyword>
<dbReference type="GO" id="GO:0030488">
    <property type="term" value="P:tRNA methylation"/>
    <property type="evidence" value="ECO:0007669"/>
    <property type="project" value="TreeGrafter"/>
</dbReference>
<dbReference type="InterPro" id="IPR020595">
    <property type="entry name" value="MnmG-rel_CS"/>
</dbReference>
<dbReference type="Pfam" id="PF01134">
    <property type="entry name" value="GIDA"/>
    <property type="match status" value="1"/>
</dbReference>
<proteinExistence type="inferred from homology"/>
<keyword evidence="3 10" id="KW-0489">Methyltransferase</keyword>
<evidence type="ECO:0000256" key="4">
    <source>
        <dbReference type="ARBA" id="ARBA00022630"/>
    </source>
</evidence>
<evidence type="ECO:0000256" key="7">
    <source>
        <dbReference type="ARBA" id="ARBA00022827"/>
    </source>
</evidence>
<comment type="similarity">
    <text evidence="10">Belongs to the MnmG family. TrmFO subfamily.</text>
</comment>
<dbReference type="Gene3D" id="3.50.50.60">
    <property type="entry name" value="FAD/NAD(P)-binding domain"/>
    <property type="match status" value="2"/>
</dbReference>
<comment type="catalytic activity">
    <reaction evidence="10">
        <text>uridine(54) in tRNA + (6R)-5,10-methylene-5,6,7,8-tetrahydrofolate + NADPH + H(+) = 5-methyluridine(54) in tRNA + (6S)-5,6,7,8-tetrahydrofolate + NADP(+)</text>
        <dbReference type="Rhea" id="RHEA:62372"/>
        <dbReference type="Rhea" id="RHEA-COMP:10167"/>
        <dbReference type="Rhea" id="RHEA-COMP:10193"/>
        <dbReference type="ChEBI" id="CHEBI:15378"/>
        <dbReference type="ChEBI" id="CHEBI:15636"/>
        <dbReference type="ChEBI" id="CHEBI:57453"/>
        <dbReference type="ChEBI" id="CHEBI:57783"/>
        <dbReference type="ChEBI" id="CHEBI:58349"/>
        <dbReference type="ChEBI" id="CHEBI:65315"/>
        <dbReference type="ChEBI" id="CHEBI:74447"/>
        <dbReference type="EC" id="2.1.1.74"/>
    </reaction>
</comment>
<dbReference type="GO" id="GO:0050660">
    <property type="term" value="F:flavin adenine dinucleotide binding"/>
    <property type="evidence" value="ECO:0007669"/>
    <property type="project" value="UniProtKB-UniRule"/>
</dbReference>
<evidence type="ECO:0000259" key="11">
    <source>
        <dbReference type="Pfam" id="PF01134"/>
    </source>
</evidence>
<dbReference type="EMBL" id="JACRTL010000001">
    <property type="protein sequence ID" value="MBC8610105.1"/>
    <property type="molecule type" value="Genomic_DNA"/>
</dbReference>
<keyword evidence="8 10" id="KW-0521">NADP</keyword>
<keyword evidence="4 10" id="KW-0285">Flavoprotein</keyword>
<dbReference type="NCBIfam" id="NF003739">
    <property type="entry name" value="PRK05335.1"/>
    <property type="match status" value="1"/>
</dbReference>
<dbReference type="GO" id="GO:0005829">
    <property type="term" value="C:cytosol"/>
    <property type="evidence" value="ECO:0007669"/>
    <property type="project" value="TreeGrafter"/>
</dbReference>
<accession>A0A8J6TWR3</accession>
<keyword evidence="13" id="KW-1185">Reference proteome</keyword>
<dbReference type="GO" id="GO:0047151">
    <property type="term" value="F:tRNA (uracil(54)-C5)-methyltransferase activity, 5,10-methylenetetrahydrofolate-dependent"/>
    <property type="evidence" value="ECO:0007669"/>
    <property type="project" value="UniProtKB-UniRule"/>
</dbReference>
<evidence type="ECO:0000256" key="5">
    <source>
        <dbReference type="ARBA" id="ARBA00022679"/>
    </source>
</evidence>
<comment type="catalytic activity">
    <reaction evidence="10">
        <text>uridine(54) in tRNA + (6R)-5,10-methylene-5,6,7,8-tetrahydrofolate + NADH + H(+) = 5-methyluridine(54) in tRNA + (6S)-5,6,7,8-tetrahydrofolate + NAD(+)</text>
        <dbReference type="Rhea" id="RHEA:16873"/>
        <dbReference type="Rhea" id="RHEA-COMP:10167"/>
        <dbReference type="Rhea" id="RHEA-COMP:10193"/>
        <dbReference type="ChEBI" id="CHEBI:15378"/>
        <dbReference type="ChEBI" id="CHEBI:15636"/>
        <dbReference type="ChEBI" id="CHEBI:57453"/>
        <dbReference type="ChEBI" id="CHEBI:57540"/>
        <dbReference type="ChEBI" id="CHEBI:57945"/>
        <dbReference type="ChEBI" id="CHEBI:65315"/>
        <dbReference type="ChEBI" id="CHEBI:74447"/>
        <dbReference type="EC" id="2.1.1.74"/>
    </reaction>
</comment>
<dbReference type="GO" id="GO:0002098">
    <property type="term" value="P:tRNA wobble uridine modification"/>
    <property type="evidence" value="ECO:0007669"/>
    <property type="project" value="TreeGrafter"/>
</dbReference>
<keyword evidence="9 10" id="KW-0520">NAD</keyword>
<dbReference type="InterPro" id="IPR002218">
    <property type="entry name" value="MnmG-rel"/>
</dbReference>
<comment type="cofactor">
    <cofactor evidence="1 10">
        <name>FAD</name>
        <dbReference type="ChEBI" id="CHEBI:57692"/>
    </cofactor>
</comment>
<feature type="domain" description="MnmG N-terminal" evidence="11">
    <location>
        <begin position="3"/>
        <end position="369"/>
    </location>
</feature>
<comment type="subcellular location">
    <subcellularLocation>
        <location evidence="10">Cytoplasm</location>
    </subcellularLocation>
</comment>
<reference evidence="12" key="1">
    <citation type="submission" date="2020-08" db="EMBL/GenBank/DDBJ databases">
        <title>Genome public.</title>
        <authorList>
            <person name="Liu C."/>
            <person name="Sun Q."/>
        </authorList>
    </citation>
    <scope>NUCLEOTIDE SEQUENCE</scope>
    <source>
        <strain evidence="12">NSJ-15</strain>
    </source>
</reference>
<evidence type="ECO:0000256" key="6">
    <source>
        <dbReference type="ARBA" id="ARBA00022694"/>
    </source>
</evidence>
<evidence type="ECO:0000256" key="8">
    <source>
        <dbReference type="ARBA" id="ARBA00022857"/>
    </source>
</evidence>
<evidence type="ECO:0000256" key="1">
    <source>
        <dbReference type="ARBA" id="ARBA00001974"/>
    </source>
</evidence>
<evidence type="ECO:0000256" key="3">
    <source>
        <dbReference type="ARBA" id="ARBA00022603"/>
    </source>
</evidence>
<dbReference type="InterPro" id="IPR004417">
    <property type="entry name" value="TrmFO"/>
</dbReference>
<evidence type="ECO:0000256" key="9">
    <source>
        <dbReference type="ARBA" id="ARBA00023027"/>
    </source>
</evidence>
<dbReference type="Proteomes" id="UP000632659">
    <property type="component" value="Unassembled WGS sequence"/>
</dbReference>